<keyword evidence="4" id="KW-0862">Zinc</keyword>
<sequence>MSDDQSIDIDSSSIFSVAPVQFQTEISNISSLNVSSDILTIGFKSGKVFRIDLNNPAHIDSVELPYKRSVSELGQLVKLFQDPTGNHVLVTTSRNENFYIHKKSSTFRYLNELKNVKISAIGWNAQAVTESNTGCFLIGDKTGVVYEAFLEYHDMVQKYYKKISKTSYNSQSSIDGIQIDFDQETNELMILIVSGEDIAYWNQPIRHKHAKYNDLILGSYIKAKPIESEKYQDLGNINGEKFSARESSFGWLTSAGTVFGNIDKSLMSSKKNFAELKFLVNLELPESKHKFKSIALTKYHLILLRGQELLAINKLNDELVFHQILPVSEGERFIGISADYVTSTYWVYSNLNIYEITVTDEEKDIWRAMIENENYDDALNVTTDEEIKDIIYSKQGDYFFENKLYKKAALIYALSSQPFETVALKFIEEQENDGLLDYFLSKLSVLKSNTKFDFHMQQVMLSSWIVELFIEKLNEIDDSLTTEQSAEIQSTTALKTQTEKTLQEFLIDNKNILDKATIYEIITSHNRRAELLYYANLINDFDFVLAYWIRLENWPEALKILERNNDVDAVYKYSTVLLVNSPEKTVESWLRISGIDASKLLPAILAYHKNFKKVDVAKNHVIRYLKTFIGEKKCKDSIIHDSLLYILISNESTSGNDEDVILRYLEEYSNSVYYNSDFILRLCLKFKKIKSAVYVYSVLEYYEDAVDLALKNDMIDLSMVIADKASDDKTRKFLWLKISEKKISYIRPSEKDKIKNEVKFLLERCEILTIKDLLPKIPDFTTIDNLKDEICADLEKFGTLINKLSIDMNSSGAINENITKEIETYKNKSQVIKSGESCSICEFLLTSRKFFIFPCNHAFHSDCLIKEISKSNDYSTKKKLEFLQKKFLASRNDNQKPGSKFINSPDVDALLCKRCPLCSDLKIDTIDDPFLDNSIKADEWDV</sequence>
<dbReference type="GO" id="GO:0048284">
    <property type="term" value="P:organelle fusion"/>
    <property type="evidence" value="ECO:0007669"/>
    <property type="project" value="TreeGrafter"/>
</dbReference>
<dbReference type="InterPro" id="IPR013083">
    <property type="entry name" value="Znf_RING/FYVE/PHD"/>
</dbReference>
<dbReference type="GO" id="GO:0030674">
    <property type="term" value="F:protein-macromolecule adaptor activity"/>
    <property type="evidence" value="ECO:0007669"/>
    <property type="project" value="TreeGrafter"/>
</dbReference>
<dbReference type="PROSITE" id="PS50236">
    <property type="entry name" value="CHCR"/>
    <property type="match status" value="1"/>
</dbReference>
<dbReference type="GO" id="GO:0007032">
    <property type="term" value="P:endosome organization"/>
    <property type="evidence" value="ECO:0007669"/>
    <property type="project" value="TreeGrafter"/>
</dbReference>
<evidence type="ECO:0000259" key="8">
    <source>
        <dbReference type="SMART" id="SM00184"/>
    </source>
</evidence>
<organism evidence="9 10">
    <name type="scientific">Wickerhamomyces ciferrii (strain ATCC 14091 / BCRC 22168 / CBS 111 / JCM 3599 / NBRC 0793 / NRRL Y-1031 F-60-10)</name>
    <name type="common">Yeast</name>
    <name type="synonym">Pichia ciferrii</name>
    <dbReference type="NCBI Taxonomy" id="1206466"/>
    <lineage>
        <taxon>Eukaryota</taxon>
        <taxon>Fungi</taxon>
        <taxon>Dikarya</taxon>
        <taxon>Ascomycota</taxon>
        <taxon>Saccharomycotina</taxon>
        <taxon>Saccharomycetes</taxon>
        <taxon>Phaffomycetales</taxon>
        <taxon>Wickerhamomycetaceae</taxon>
        <taxon>Wickerhamomyces</taxon>
    </lineage>
</organism>
<dbReference type="SUPFAM" id="SSF57850">
    <property type="entry name" value="RING/U-box"/>
    <property type="match status" value="1"/>
</dbReference>
<dbReference type="GO" id="GO:0005768">
    <property type="term" value="C:endosome"/>
    <property type="evidence" value="ECO:0007669"/>
    <property type="project" value="UniProtKB-ARBA"/>
</dbReference>
<feature type="domain" description="RING-type" evidence="8">
    <location>
        <begin position="838"/>
        <end position="918"/>
    </location>
</feature>
<evidence type="ECO:0000256" key="1">
    <source>
        <dbReference type="ARBA" id="ARBA00010454"/>
    </source>
</evidence>
<dbReference type="InterPro" id="IPR001841">
    <property type="entry name" value="Znf_RING"/>
</dbReference>
<accession>K0K9F7</accession>
<dbReference type="CDD" id="cd16462">
    <property type="entry name" value="RING-H2_Pep3p-like"/>
    <property type="match status" value="1"/>
</dbReference>
<keyword evidence="2" id="KW-0479">Metal-binding</keyword>
<evidence type="ECO:0000256" key="6">
    <source>
        <dbReference type="ARBA" id="ARBA00029433"/>
    </source>
</evidence>
<gene>
    <name evidence="9" type="ORF">BN7_1086</name>
</gene>
<dbReference type="InterPro" id="IPR000547">
    <property type="entry name" value="Clathrin_H-chain/VPS_repeat"/>
</dbReference>
<proteinExistence type="inferred from homology"/>
<evidence type="ECO:0000256" key="2">
    <source>
        <dbReference type="ARBA" id="ARBA00022723"/>
    </source>
</evidence>
<dbReference type="Proteomes" id="UP000009328">
    <property type="component" value="Unassembled WGS sequence"/>
</dbReference>
<keyword evidence="5" id="KW-0472">Membrane</keyword>
<dbReference type="Gene3D" id="3.30.40.10">
    <property type="entry name" value="Zinc/RING finger domain, C3HC4 (zinc finger)"/>
    <property type="match status" value="1"/>
</dbReference>
<dbReference type="eggNOG" id="KOG2034">
    <property type="taxonomic scope" value="Eukaryota"/>
</dbReference>
<evidence type="ECO:0000313" key="9">
    <source>
        <dbReference type="EMBL" id="CCH41545.1"/>
    </source>
</evidence>
<dbReference type="InterPro" id="IPR058919">
    <property type="entry name" value="Pep3/Vps18_RING_C"/>
</dbReference>
<dbReference type="GO" id="GO:0098588">
    <property type="term" value="C:bounding membrane of organelle"/>
    <property type="evidence" value="ECO:0007669"/>
    <property type="project" value="UniProtKB-ARBA"/>
</dbReference>
<feature type="repeat" description="CHCR" evidence="7">
    <location>
        <begin position="591"/>
        <end position="747"/>
    </location>
</feature>
<dbReference type="EMBL" id="CAIF01000025">
    <property type="protein sequence ID" value="CCH41545.1"/>
    <property type="molecule type" value="Genomic_DNA"/>
</dbReference>
<dbReference type="Pfam" id="PF05131">
    <property type="entry name" value="Pep3_Vps18"/>
    <property type="match status" value="1"/>
</dbReference>
<dbReference type="GO" id="GO:0030897">
    <property type="term" value="C:HOPS complex"/>
    <property type="evidence" value="ECO:0007669"/>
    <property type="project" value="TreeGrafter"/>
</dbReference>
<dbReference type="InParanoid" id="K0K9F7"/>
<evidence type="ECO:0000256" key="4">
    <source>
        <dbReference type="ARBA" id="ARBA00022833"/>
    </source>
</evidence>
<evidence type="ECO:0000256" key="3">
    <source>
        <dbReference type="ARBA" id="ARBA00022771"/>
    </source>
</evidence>
<comment type="subcellular location">
    <subcellularLocation>
        <location evidence="6">Endomembrane system</location>
        <topology evidence="6">Peripheral membrane protein</topology>
        <orientation evidence="6">Cytoplasmic side</orientation>
    </subcellularLocation>
</comment>
<name>K0K9F7_WICCF</name>
<protein>
    <submittedName>
        <fullName evidence="9">Vacuolar protein sorting-associated protein</fullName>
    </submittedName>
</protein>
<keyword evidence="3" id="KW-0863">Zinc-finger</keyword>
<dbReference type="HOGENOM" id="CLU_003488_0_0_1"/>
<keyword evidence="10" id="KW-1185">Reference proteome</keyword>
<dbReference type="GO" id="GO:0006904">
    <property type="term" value="P:vesicle docking involved in exocytosis"/>
    <property type="evidence" value="ECO:0007669"/>
    <property type="project" value="TreeGrafter"/>
</dbReference>
<dbReference type="Pfam" id="PF26148">
    <property type="entry name" value="VPS18_RING_C"/>
    <property type="match status" value="1"/>
</dbReference>
<dbReference type="PANTHER" id="PTHR23323:SF26">
    <property type="entry name" value="VACUOLAR PROTEIN SORTING-ASSOCIATED PROTEIN 18 HOMOLOG"/>
    <property type="match status" value="1"/>
</dbReference>
<dbReference type="PANTHER" id="PTHR23323">
    <property type="entry name" value="VACUOLAR PROTEIN SORTING-ASSOCIATED PROTEIN"/>
    <property type="match status" value="1"/>
</dbReference>
<dbReference type="AlphaFoldDB" id="K0K9F7"/>
<dbReference type="Pfam" id="PF00637">
    <property type="entry name" value="Clathrin"/>
    <property type="match status" value="1"/>
</dbReference>
<dbReference type="InterPro" id="IPR007810">
    <property type="entry name" value="Pep3/Vps18_beta-prop"/>
</dbReference>
<reference evidence="9 10" key="1">
    <citation type="journal article" date="2012" name="Eukaryot. Cell">
        <title>Draft genome sequence of Wickerhamomyces ciferrii NRRL Y-1031 F-60-10.</title>
        <authorList>
            <person name="Schneider J."/>
            <person name="Andrea H."/>
            <person name="Blom J."/>
            <person name="Jaenicke S."/>
            <person name="Ruckert C."/>
            <person name="Schorsch C."/>
            <person name="Szczepanowski R."/>
            <person name="Farwick M."/>
            <person name="Goesmann A."/>
            <person name="Puhler A."/>
            <person name="Schaffer S."/>
            <person name="Tauch A."/>
            <person name="Kohler T."/>
            <person name="Brinkrolf K."/>
        </authorList>
    </citation>
    <scope>NUCLEOTIDE SEQUENCE [LARGE SCALE GENOMIC DNA]</scope>
    <source>
        <strain evidence="10">ATCC 14091 / BCRC 22168 / CBS 111 / JCM 3599 / NBRC 0793 / NRRL Y-1031 F-60-10</strain>
    </source>
</reference>
<evidence type="ECO:0000256" key="5">
    <source>
        <dbReference type="ARBA" id="ARBA00023136"/>
    </source>
</evidence>
<dbReference type="STRING" id="1206466.K0K9F7"/>
<dbReference type="GO" id="GO:0006886">
    <property type="term" value="P:intracellular protein transport"/>
    <property type="evidence" value="ECO:0007669"/>
    <property type="project" value="UniProtKB-UniRule"/>
</dbReference>
<dbReference type="GO" id="GO:0008270">
    <property type="term" value="F:zinc ion binding"/>
    <property type="evidence" value="ECO:0007669"/>
    <property type="project" value="UniProtKB-KW"/>
</dbReference>
<dbReference type="InterPro" id="IPR055358">
    <property type="entry name" value="CHCR"/>
</dbReference>
<dbReference type="SMART" id="SM00184">
    <property type="entry name" value="RING"/>
    <property type="match status" value="1"/>
</dbReference>
<dbReference type="FunCoup" id="K0K9F7">
    <property type="interactions" value="889"/>
</dbReference>
<comment type="similarity">
    <text evidence="1">Belongs to the VPS18 family.</text>
</comment>
<evidence type="ECO:0000313" key="10">
    <source>
        <dbReference type="Proteomes" id="UP000009328"/>
    </source>
</evidence>
<evidence type="ECO:0000256" key="7">
    <source>
        <dbReference type="PROSITE-ProRule" id="PRU01006"/>
    </source>
</evidence>
<comment type="caution">
    <text evidence="9">The sequence shown here is derived from an EMBL/GenBank/DDBJ whole genome shotgun (WGS) entry which is preliminary data.</text>
</comment>
<dbReference type="GO" id="GO:0007033">
    <property type="term" value="P:vacuole organization"/>
    <property type="evidence" value="ECO:0007669"/>
    <property type="project" value="TreeGrafter"/>
</dbReference>